<accession>W9XQ68</accession>
<dbReference type="RefSeq" id="XP_007736919.1">
    <property type="nucleotide sequence ID" value="XM_007738729.1"/>
</dbReference>
<evidence type="ECO:0000313" key="4">
    <source>
        <dbReference type="Proteomes" id="UP000019478"/>
    </source>
</evidence>
<dbReference type="HOGENOM" id="CLU_006937_6_1_1"/>
<evidence type="ECO:0000256" key="2">
    <source>
        <dbReference type="ARBA" id="ARBA00010139"/>
    </source>
</evidence>
<keyword evidence="4" id="KW-1185">Reference proteome</keyword>
<reference evidence="3 4" key="1">
    <citation type="submission" date="2013-03" db="EMBL/GenBank/DDBJ databases">
        <title>The Genome Sequence of Capronia epimyces CBS 606.96.</title>
        <authorList>
            <consortium name="The Broad Institute Genomics Platform"/>
            <person name="Cuomo C."/>
            <person name="de Hoog S."/>
            <person name="Gorbushina A."/>
            <person name="Walker B."/>
            <person name="Young S.K."/>
            <person name="Zeng Q."/>
            <person name="Gargeya S."/>
            <person name="Fitzgerald M."/>
            <person name="Haas B."/>
            <person name="Abouelleil A."/>
            <person name="Allen A.W."/>
            <person name="Alvarado L."/>
            <person name="Arachchi H.M."/>
            <person name="Berlin A.M."/>
            <person name="Chapman S.B."/>
            <person name="Gainer-Dewar J."/>
            <person name="Goldberg J."/>
            <person name="Griggs A."/>
            <person name="Gujja S."/>
            <person name="Hansen M."/>
            <person name="Howarth C."/>
            <person name="Imamovic A."/>
            <person name="Ireland A."/>
            <person name="Larimer J."/>
            <person name="McCowan C."/>
            <person name="Murphy C."/>
            <person name="Pearson M."/>
            <person name="Poon T.W."/>
            <person name="Priest M."/>
            <person name="Roberts A."/>
            <person name="Saif S."/>
            <person name="Shea T."/>
            <person name="Sisk P."/>
            <person name="Sykes S."/>
            <person name="Wortman J."/>
            <person name="Nusbaum C."/>
            <person name="Birren B."/>
        </authorList>
    </citation>
    <scope>NUCLEOTIDE SEQUENCE [LARGE SCALE GENOMIC DNA]</scope>
    <source>
        <strain evidence="3 4">CBS 606.96</strain>
    </source>
</reference>
<dbReference type="Gene3D" id="3.50.50.60">
    <property type="entry name" value="FAD/NAD(P)-binding domain"/>
    <property type="match status" value="2"/>
</dbReference>
<dbReference type="eggNOG" id="KOG1399">
    <property type="taxonomic scope" value="Eukaryota"/>
</dbReference>
<dbReference type="InterPro" id="IPR036188">
    <property type="entry name" value="FAD/NAD-bd_sf"/>
</dbReference>
<dbReference type="AlphaFoldDB" id="W9XQ68"/>
<dbReference type="EMBL" id="AMGY01000008">
    <property type="protein sequence ID" value="EXJ79131.1"/>
    <property type="molecule type" value="Genomic_DNA"/>
</dbReference>
<sequence length="588" mass="65458">MITKDTTIPHVYVPEDVPYDAARSISVIIIGAGIGGIATSVLLQNKVPNLNYTVVEKNAGVGGTWWENRYPGVRCDVASHSYQLSFEPNPSWSEFYARGDEIRQYYEDVARKHRVYEHIKFRHEVTQAMWSAEDSQWHVQVRDLESGTVELAKANFLVSAAGRLNSAQLPAIEDLDQFAGSVVHTAAWDASLDYKGKRVAVIGNGASGMQVIPNILADVEHLGHFARSRTWVSAYFRSNLLSAPADNPGGHQYTQEEVDRFTSDTKAHLAYRKALDATFHAGFQAYKAGSVENAAVRTELTALMSERIQHDPVLLEKLMPEYAPGCKRLTPAPGYLESLRNPKVNYVTDKIVRATPSGLVTADGKEHAVDVIIAATGFPDSFVPRFPVVGRSGVRLQDLWSPASKTGPGYPETYFGIMVPRFPNLFFVLQAQGTALGGTVPVHCEQTATYIARCIRKIQSQSYSALEPSQDATDDFNAVVDGFFADKVSSTDSCTSWWKTSRPCGRPPRMVISWPGSGHHKWDISRDPRWEDFVFHRRTGTLRNRFHYFGNGMTRKELSGDLDSLTSYLNEAGHIDLRTIHESWTDQV</sequence>
<dbReference type="Pfam" id="PF13450">
    <property type="entry name" value="NAD_binding_8"/>
    <property type="match status" value="1"/>
</dbReference>
<comment type="caution">
    <text evidence="3">The sequence shown here is derived from an EMBL/GenBank/DDBJ whole genome shotgun (WGS) entry which is preliminary data.</text>
</comment>
<proteinExistence type="inferred from homology"/>
<dbReference type="OrthoDB" id="74360at2759"/>
<dbReference type="PANTHER" id="PTHR42877:SF6">
    <property type="entry name" value="MONOOXYGENASE, PUTATIVE (AFU_ORTHOLOGUE AFUA_3G15050)-RELATED"/>
    <property type="match status" value="1"/>
</dbReference>
<organism evidence="3 4">
    <name type="scientific">Capronia epimyces CBS 606.96</name>
    <dbReference type="NCBI Taxonomy" id="1182542"/>
    <lineage>
        <taxon>Eukaryota</taxon>
        <taxon>Fungi</taxon>
        <taxon>Dikarya</taxon>
        <taxon>Ascomycota</taxon>
        <taxon>Pezizomycotina</taxon>
        <taxon>Eurotiomycetes</taxon>
        <taxon>Chaetothyriomycetidae</taxon>
        <taxon>Chaetothyriales</taxon>
        <taxon>Herpotrichiellaceae</taxon>
        <taxon>Capronia</taxon>
    </lineage>
</organism>
<protein>
    <recommendedName>
        <fullName evidence="5">L-ornithine N(5)-monooxygenase</fullName>
    </recommendedName>
</protein>
<dbReference type="PANTHER" id="PTHR42877">
    <property type="entry name" value="L-ORNITHINE N(5)-MONOOXYGENASE-RELATED"/>
    <property type="match status" value="1"/>
</dbReference>
<evidence type="ECO:0000313" key="3">
    <source>
        <dbReference type="EMBL" id="EXJ79131.1"/>
    </source>
</evidence>
<evidence type="ECO:0008006" key="5">
    <source>
        <dbReference type="Google" id="ProtNLM"/>
    </source>
</evidence>
<dbReference type="SUPFAM" id="SSF51905">
    <property type="entry name" value="FAD/NAD(P)-binding domain"/>
    <property type="match status" value="3"/>
</dbReference>
<dbReference type="InterPro" id="IPR051209">
    <property type="entry name" value="FAD-bind_Monooxygenase_sf"/>
</dbReference>
<dbReference type="GeneID" id="19172719"/>
<gene>
    <name evidence="3" type="ORF">A1O3_08632</name>
</gene>
<dbReference type="Proteomes" id="UP000019478">
    <property type="component" value="Unassembled WGS sequence"/>
</dbReference>
<name>W9XQ68_9EURO</name>
<evidence type="ECO:0000256" key="1">
    <source>
        <dbReference type="ARBA" id="ARBA00001974"/>
    </source>
</evidence>
<comment type="similarity">
    <text evidence="2">Belongs to the FAD-binding monooxygenase family.</text>
</comment>
<comment type="cofactor">
    <cofactor evidence="1">
        <name>FAD</name>
        <dbReference type="ChEBI" id="CHEBI:57692"/>
    </cofactor>
</comment>